<gene>
    <name evidence="1" type="ORF">PR001_g31643</name>
</gene>
<organism evidence="1 2">
    <name type="scientific">Phytophthora rubi</name>
    <dbReference type="NCBI Taxonomy" id="129364"/>
    <lineage>
        <taxon>Eukaryota</taxon>
        <taxon>Sar</taxon>
        <taxon>Stramenopiles</taxon>
        <taxon>Oomycota</taxon>
        <taxon>Peronosporomycetes</taxon>
        <taxon>Peronosporales</taxon>
        <taxon>Peronosporaceae</taxon>
        <taxon>Phytophthora</taxon>
    </lineage>
</organism>
<dbReference type="SUPFAM" id="SSF56672">
    <property type="entry name" value="DNA/RNA polymerases"/>
    <property type="match status" value="1"/>
</dbReference>
<dbReference type="Proteomes" id="UP000429607">
    <property type="component" value="Unassembled WGS sequence"/>
</dbReference>
<evidence type="ECO:0008006" key="3">
    <source>
        <dbReference type="Google" id="ProtNLM"/>
    </source>
</evidence>
<dbReference type="PANTHER" id="PTHR11439:SF483">
    <property type="entry name" value="PEPTIDE SYNTHASE GLIP-LIKE, PUTATIVE (AFU_ORTHOLOGUE AFUA_3G12920)-RELATED"/>
    <property type="match status" value="1"/>
</dbReference>
<sequence length="303" mass="33995">MTQLAERFNIKDLGEARKCLGMWIDYTASGIAVHQHQTTLDLLAKVGLDQCKASPTPMEVNHRFFEENGEPFQDTTLYREVIDSLLWLSNCTRPDIATATNCLSRFVSCPISAHWNGVKRILRYLRGSADTGLFFKFGNGIASTLQPVIYSDANWAGDFSSAKSTSGSVLQINGTTISWSSRKQTTVALSTMEAEYVAACSAVQDCIAIRQLLQELGLMPQNTAILLRVDNQSAIKSMENAVTTQRTRRLQIKYHFIRDAIANKQVQVEYCLTQQQLADIFTKATDRIIFERLCCMLHLTRHA</sequence>
<evidence type="ECO:0000313" key="2">
    <source>
        <dbReference type="Proteomes" id="UP000429607"/>
    </source>
</evidence>
<dbReference type="EMBL" id="QXFV01008436">
    <property type="protein sequence ID" value="KAE8956699.1"/>
    <property type="molecule type" value="Genomic_DNA"/>
</dbReference>
<accession>A0A6A3GGM2</accession>
<dbReference type="CDD" id="cd09272">
    <property type="entry name" value="RNase_HI_RT_Ty1"/>
    <property type="match status" value="1"/>
</dbReference>
<evidence type="ECO:0000313" key="1">
    <source>
        <dbReference type="EMBL" id="KAE8956699.1"/>
    </source>
</evidence>
<dbReference type="AlphaFoldDB" id="A0A6A3GGM2"/>
<dbReference type="InterPro" id="IPR043502">
    <property type="entry name" value="DNA/RNA_pol_sf"/>
</dbReference>
<name>A0A6A3GGM2_9STRA</name>
<dbReference type="PANTHER" id="PTHR11439">
    <property type="entry name" value="GAG-POL-RELATED RETROTRANSPOSON"/>
    <property type="match status" value="1"/>
</dbReference>
<proteinExistence type="predicted"/>
<comment type="caution">
    <text evidence="1">The sequence shown here is derived from an EMBL/GenBank/DDBJ whole genome shotgun (WGS) entry which is preliminary data.</text>
</comment>
<protein>
    <recommendedName>
        <fullName evidence="3">Reverse transcriptase Ty1/copia-type domain-containing protein</fullName>
    </recommendedName>
</protein>
<reference evidence="1 2" key="1">
    <citation type="submission" date="2018-09" db="EMBL/GenBank/DDBJ databases">
        <title>Genomic investigation of the strawberry pathogen Phytophthora fragariae indicates pathogenicity is determined by transcriptional variation in three key races.</title>
        <authorList>
            <person name="Adams T.M."/>
            <person name="Armitage A.D."/>
            <person name="Sobczyk M.K."/>
            <person name="Bates H.J."/>
            <person name="Dunwell J.M."/>
            <person name="Nellist C.F."/>
            <person name="Harrison R.J."/>
        </authorList>
    </citation>
    <scope>NUCLEOTIDE SEQUENCE [LARGE SCALE GENOMIC DNA]</scope>
    <source>
        <strain evidence="1 2">SCRP249</strain>
    </source>
</reference>